<evidence type="ECO:0000313" key="3">
    <source>
        <dbReference type="Proteomes" id="UP000494106"/>
    </source>
</evidence>
<dbReference type="EMBL" id="CADEBD010000857">
    <property type="protein sequence ID" value="CAB3260490.1"/>
    <property type="molecule type" value="Genomic_DNA"/>
</dbReference>
<accession>A0A8S1AI60</accession>
<dbReference type="OrthoDB" id="6617931at2759"/>
<proteinExistence type="predicted"/>
<evidence type="ECO:0000313" key="1">
    <source>
        <dbReference type="EMBL" id="CAB3244980.1"/>
    </source>
</evidence>
<sequence length="178" mass="20573">MIHLEKFVRIFGNFYEDNNLKELISSSVLEESESEESNDSLCTNDDEYDNSDEIAGNSTLPSIINCSFSKAKDEILEKFPTNIEQNKFYSEDLLNYLVEYLLIYYPVWSAAGIARFGLARDSNATVENGFKVFKEQVLNKEENICIPRIIKKTEETIRGKLQESFPFKLLAKNRTNER</sequence>
<dbReference type="EMBL" id="CADEBC010000522">
    <property type="protein sequence ID" value="CAB3244980.1"/>
    <property type="molecule type" value="Genomic_DNA"/>
</dbReference>
<dbReference type="Proteomes" id="UP000494256">
    <property type="component" value="Unassembled WGS sequence"/>
</dbReference>
<protein>
    <submittedName>
        <fullName evidence="1">Uncharacterized protein</fullName>
    </submittedName>
</protein>
<evidence type="ECO:0000313" key="2">
    <source>
        <dbReference type="EMBL" id="CAB3260490.1"/>
    </source>
</evidence>
<gene>
    <name evidence="1" type="ORF">APLA_LOCUS10244</name>
    <name evidence="2" type="ORF">APLA_LOCUS16992</name>
</gene>
<comment type="caution">
    <text evidence="1">The sequence shown here is derived from an EMBL/GenBank/DDBJ whole genome shotgun (WGS) entry which is preliminary data.</text>
</comment>
<dbReference type="AlphaFoldDB" id="A0A8S1AI60"/>
<dbReference type="Proteomes" id="UP000494106">
    <property type="component" value="Unassembled WGS sequence"/>
</dbReference>
<keyword evidence="3" id="KW-1185">Reference proteome</keyword>
<organism evidence="1 3">
    <name type="scientific">Arctia plantaginis</name>
    <name type="common">Wood tiger moth</name>
    <name type="synonym">Phalaena plantaginis</name>
    <dbReference type="NCBI Taxonomy" id="874455"/>
    <lineage>
        <taxon>Eukaryota</taxon>
        <taxon>Metazoa</taxon>
        <taxon>Ecdysozoa</taxon>
        <taxon>Arthropoda</taxon>
        <taxon>Hexapoda</taxon>
        <taxon>Insecta</taxon>
        <taxon>Pterygota</taxon>
        <taxon>Neoptera</taxon>
        <taxon>Endopterygota</taxon>
        <taxon>Lepidoptera</taxon>
        <taxon>Glossata</taxon>
        <taxon>Ditrysia</taxon>
        <taxon>Noctuoidea</taxon>
        <taxon>Erebidae</taxon>
        <taxon>Arctiinae</taxon>
        <taxon>Arctia</taxon>
    </lineage>
</organism>
<evidence type="ECO:0000313" key="4">
    <source>
        <dbReference type="Proteomes" id="UP000494256"/>
    </source>
</evidence>
<reference evidence="3 4" key="1">
    <citation type="submission" date="2020-04" db="EMBL/GenBank/DDBJ databases">
        <authorList>
            <person name="Wallbank WR R."/>
            <person name="Pardo Diaz C."/>
            <person name="Kozak K."/>
            <person name="Martin S."/>
            <person name="Jiggins C."/>
            <person name="Moest M."/>
            <person name="Warren A I."/>
            <person name="Byers J.R.P. K."/>
            <person name="Montejo-Kovacevich G."/>
            <person name="Yen C E."/>
        </authorList>
    </citation>
    <scope>NUCLEOTIDE SEQUENCE [LARGE SCALE GENOMIC DNA]</scope>
</reference>
<name>A0A8S1AI60_ARCPL</name>